<evidence type="ECO:0000256" key="1">
    <source>
        <dbReference type="SAM" id="MobiDB-lite"/>
    </source>
</evidence>
<keyword evidence="3" id="KW-1185">Reference proteome</keyword>
<evidence type="ECO:0000313" key="3">
    <source>
        <dbReference type="Proteomes" id="UP000201917"/>
    </source>
</evidence>
<dbReference type="RefSeq" id="YP_009186726.1">
    <property type="nucleotide sequence ID" value="NC_028636.1"/>
</dbReference>
<name>A0A097P8Z8_9ABAC</name>
<sequence length="412" mass="47591">MSTRSQTRSAARSIRPRPIPQPSNTDESKKTTKSVVNPNARSTKLYGRKRITVTPVARPPLPQTVSMEQENEISSTTEPTVPVEMDVAQPEDTLISSLESKIETPKIIRKRPSESYINEDNMLLLKDEADDNDDVTSTPNKPVSTLKKTKFDYDYLLYINLFSNDFYTLFNLKQSDSGYMNRLILHYDQIKKMLNVWPDSMFEHNDRKTIESVIDYGYSVLQNRQSKLKYNTYLTHKYSDLYVDVVNVSQAIGKKIKGADDTFKQLVDMYEQFLTGEYLENAVNYGLSKLTNIVPAKRPSSLNRILISWEDDKLRTIESLENYFSKYGTINGTILCQKKSKCAMMEFTTASSVVEALKDTYYKVTEVKKWTLNFEYKQKVITLHNIVSNIEHKYNEYLARQTAHDKLLQESI</sequence>
<dbReference type="Gene3D" id="3.30.70.330">
    <property type="match status" value="1"/>
</dbReference>
<dbReference type="GO" id="GO:0003676">
    <property type="term" value="F:nucleic acid binding"/>
    <property type="evidence" value="ECO:0007669"/>
    <property type="project" value="InterPro"/>
</dbReference>
<dbReference type="InterPro" id="IPR035979">
    <property type="entry name" value="RBD_domain_sf"/>
</dbReference>
<feature type="compositionally biased region" description="Low complexity" evidence="1">
    <location>
        <begin position="1"/>
        <end position="13"/>
    </location>
</feature>
<dbReference type="EMBL" id="KJ676450">
    <property type="protein sequence ID" value="AIU41274.1"/>
    <property type="molecule type" value="Genomic_DNA"/>
</dbReference>
<protein>
    <submittedName>
        <fullName evidence="2">Djbp</fullName>
    </submittedName>
</protein>
<evidence type="ECO:0000313" key="2">
    <source>
        <dbReference type="EMBL" id="AIU41274.1"/>
    </source>
</evidence>
<accession>A0A097P8Z8</accession>
<proteinExistence type="predicted"/>
<dbReference type="Proteomes" id="UP000201917">
    <property type="component" value="Segment"/>
</dbReference>
<dbReference type="GeneID" id="26382490"/>
<reference evidence="2 3" key="1">
    <citation type="journal article" date="2014" name="PLoS ONE">
        <title>Genomic Sequencing and Analysis of Sucra jujuba Nucleopolyhedrovirus.</title>
        <authorList>
            <person name="Liu X."/>
            <person name="Yin F."/>
            <person name="Zhu Z."/>
            <person name="Hou D."/>
            <person name="Wang J."/>
            <person name="Zhang L."/>
            <person name="Wang M."/>
            <person name="Wang H."/>
            <person name="Hu Z."/>
            <person name="Deng F."/>
        </authorList>
    </citation>
    <scope>NUCLEOTIDE SEQUENCE [LARGE SCALE GENOMIC DNA]</scope>
    <source>
        <strain evidence="2">473</strain>
    </source>
</reference>
<dbReference type="SUPFAM" id="SSF54928">
    <property type="entry name" value="RNA-binding domain, RBD"/>
    <property type="match status" value="1"/>
</dbReference>
<dbReference type="KEGG" id="vg:26382490"/>
<organism evidence="2 3">
    <name type="scientific">Sucra jujuba nucleopolyhedrovirus</name>
    <dbReference type="NCBI Taxonomy" id="1563660"/>
    <lineage>
        <taxon>Viruses</taxon>
        <taxon>Viruses incertae sedis</taxon>
        <taxon>Naldaviricetes</taxon>
        <taxon>Lefavirales</taxon>
        <taxon>Baculoviridae</taxon>
        <taxon>Alphabaculovirus</taxon>
        <taxon>Alphabaculovirus sujujubae</taxon>
    </lineage>
</organism>
<dbReference type="OrthoDB" id="20034at10239"/>
<feature type="compositionally biased region" description="Polar residues" evidence="1">
    <location>
        <begin position="33"/>
        <end position="42"/>
    </location>
</feature>
<feature type="region of interest" description="Disordered" evidence="1">
    <location>
        <begin position="1"/>
        <end position="47"/>
    </location>
</feature>
<dbReference type="InterPro" id="IPR012677">
    <property type="entry name" value="Nucleotide-bd_a/b_plait_sf"/>
</dbReference>